<sequence>MRQTILALVALLAIVQVVLAQQVLENGNYWIYYGNYQVPKTHRFVTAEPDARAGRVRTFPRNDKSKLQVWRLKNHKNGQVTLESKGARGKYLSPGRSGALPGAYMGVTTTAQKWNVAKVRGGPFTAFELTYPKPVFNKTLVVSMDSEDKEEPYYVNLANEGVDGARMAWKFARVL</sequence>
<keyword evidence="3" id="KW-1185">Reference proteome</keyword>
<name>A0A9P5SMH2_9FUNG</name>
<evidence type="ECO:0000313" key="3">
    <source>
        <dbReference type="Proteomes" id="UP000696485"/>
    </source>
</evidence>
<protein>
    <submittedName>
        <fullName evidence="2">Uncharacterized protein</fullName>
    </submittedName>
</protein>
<reference evidence="2" key="1">
    <citation type="journal article" date="2020" name="Fungal Divers.">
        <title>Resolving the Mortierellaceae phylogeny through synthesis of multi-gene phylogenetics and phylogenomics.</title>
        <authorList>
            <person name="Vandepol N."/>
            <person name="Liber J."/>
            <person name="Desiro A."/>
            <person name="Na H."/>
            <person name="Kennedy M."/>
            <person name="Barry K."/>
            <person name="Grigoriev I.V."/>
            <person name="Miller A.N."/>
            <person name="O'Donnell K."/>
            <person name="Stajich J.E."/>
            <person name="Bonito G."/>
        </authorList>
    </citation>
    <scope>NUCLEOTIDE SEQUENCE</scope>
    <source>
        <strain evidence="2">NVP1</strain>
    </source>
</reference>
<feature type="chain" id="PRO_5040144006" evidence="1">
    <location>
        <begin position="21"/>
        <end position="175"/>
    </location>
</feature>
<organism evidence="2 3">
    <name type="scientific">Podila minutissima</name>
    <dbReference type="NCBI Taxonomy" id="64525"/>
    <lineage>
        <taxon>Eukaryota</taxon>
        <taxon>Fungi</taxon>
        <taxon>Fungi incertae sedis</taxon>
        <taxon>Mucoromycota</taxon>
        <taxon>Mortierellomycotina</taxon>
        <taxon>Mortierellomycetes</taxon>
        <taxon>Mortierellales</taxon>
        <taxon>Mortierellaceae</taxon>
        <taxon>Podila</taxon>
    </lineage>
</organism>
<dbReference type="AlphaFoldDB" id="A0A9P5SMH2"/>
<dbReference type="Gene3D" id="2.80.10.50">
    <property type="match status" value="1"/>
</dbReference>
<feature type="signal peptide" evidence="1">
    <location>
        <begin position="1"/>
        <end position="20"/>
    </location>
</feature>
<proteinExistence type="predicted"/>
<evidence type="ECO:0000256" key="1">
    <source>
        <dbReference type="SAM" id="SignalP"/>
    </source>
</evidence>
<dbReference type="Proteomes" id="UP000696485">
    <property type="component" value="Unassembled WGS sequence"/>
</dbReference>
<keyword evidence="1" id="KW-0732">Signal</keyword>
<accession>A0A9P5SMH2</accession>
<dbReference type="EMBL" id="JAAAUY010000189">
    <property type="protein sequence ID" value="KAF9333664.1"/>
    <property type="molecule type" value="Genomic_DNA"/>
</dbReference>
<comment type="caution">
    <text evidence="2">The sequence shown here is derived from an EMBL/GenBank/DDBJ whole genome shotgun (WGS) entry which is preliminary data.</text>
</comment>
<evidence type="ECO:0000313" key="2">
    <source>
        <dbReference type="EMBL" id="KAF9333664.1"/>
    </source>
</evidence>
<gene>
    <name evidence="2" type="ORF">BG006_003310</name>
</gene>